<feature type="region of interest" description="Disordered" evidence="1">
    <location>
        <begin position="78"/>
        <end position="98"/>
    </location>
</feature>
<name>A0ABR3YA45_9EURO</name>
<dbReference type="InterPro" id="IPR017956">
    <property type="entry name" value="AT_hook_DNA-bd_motif"/>
</dbReference>
<feature type="compositionally biased region" description="Basic and acidic residues" evidence="1">
    <location>
        <begin position="602"/>
        <end position="613"/>
    </location>
</feature>
<comment type="caution">
    <text evidence="2">The sequence shown here is derived from an EMBL/GenBank/DDBJ whole genome shotgun (WGS) entry which is preliminary data.</text>
</comment>
<feature type="region of interest" description="Disordered" evidence="1">
    <location>
        <begin position="1"/>
        <end position="59"/>
    </location>
</feature>
<evidence type="ECO:0000313" key="3">
    <source>
        <dbReference type="Proteomes" id="UP001583193"/>
    </source>
</evidence>
<feature type="compositionally biased region" description="Polar residues" evidence="1">
    <location>
        <begin position="666"/>
        <end position="677"/>
    </location>
</feature>
<feature type="compositionally biased region" description="Basic residues" evidence="1">
    <location>
        <begin position="576"/>
        <end position="585"/>
    </location>
</feature>
<sequence>MAPERVIQDSDDEDDALSDVATSIDPLQEHEHEQHEEDYANAQTDHGDEPYEQEMRTADPVVTGSQLGVNFDDFLQSQPQMAGEHGPSSSQVKREERWIPAESGNESVGAMMSEIGHAQRLLVDDVTPLDYPQLPSTDQSADPLLCTYQSSSDGAIGVKRPQSTVDPVDGEDQDAGSWSEHQAKRSKVSEDENGEDEIVNLPQNGNEHELQELLQHSAATDEHSHSGPGADDPVDKASTNDNEASITNSYNYFDSSLKLREYTEVSTLPIASSADELVETARRTPGRSKSMQVLLDSPHDTEPFSSLASLHAKRAKSDIPVKPISPKPSMDTPDELSLPVTVEVPAQQKKKRGRKKKQPVEDDIDGEPDELNADATHGMHEEPKKRGRGRPRKVPVEDMHSPKPHFDELDAEEEVNADTAQPSEIADSRSMQNGRTEVAFYPVQADAGLPHEQYIPRPSRSRAQPIENYESPDSISEMPKETKKRKIKRGKTTSIIMKKSYESDVEDDVIWIDEKPANGPSKAGETTPAAHNCETLVDDLVEGVDRDSKDIKPVDMTEDATKREINQAQPSEPPGPKKRGRKRKKTMEPVIAEPPIEEQIPEDTKSNEQHTALEDTTNNAVPLTATDEGQSITNDNIIQEMPETRNLTPELNISTPKKPAAEPQKENTTACTPQNKTKGPDKHSPITSTSKIPFRVGLSRRARIAPLLKVVRK</sequence>
<keyword evidence="3" id="KW-1185">Reference proteome</keyword>
<feature type="region of interest" description="Disordered" evidence="1">
    <location>
        <begin position="541"/>
        <end position="694"/>
    </location>
</feature>
<feature type="compositionally biased region" description="Polar residues" evidence="1">
    <location>
        <begin position="645"/>
        <end position="655"/>
    </location>
</feature>
<feature type="region of interest" description="Disordered" evidence="1">
    <location>
        <begin position="276"/>
        <end position="490"/>
    </location>
</feature>
<feature type="compositionally biased region" description="Polar residues" evidence="1">
    <location>
        <begin position="614"/>
        <end position="637"/>
    </location>
</feature>
<feature type="compositionally biased region" description="Basic and acidic residues" evidence="1">
    <location>
        <begin position="27"/>
        <end position="38"/>
    </location>
</feature>
<evidence type="ECO:0000313" key="2">
    <source>
        <dbReference type="EMBL" id="KAL1885166.1"/>
    </source>
</evidence>
<protein>
    <submittedName>
        <fullName evidence="2">Vacuolar protein sorting-associated protein 11</fullName>
    </submittedName>
</protein>
<dbReference type="EMBL" id="JAVDPF010000003">
    <property type="protein sequence ID" value="KAL1885166.1"/>
    <property type="molecule type" value="Genomic_DNA"/>
</dbReference>
<feature type="compositionally biased region" description="Basic and acidic residues" evidence="1">
    <location>
        <begin position="181"/>
        <end position="190"/>
    </location>
</feature>
<accession>A0ABR3YA45</accession>
<feature type="region of interest" description="Disordered" evidence="1">
    <location>
        <begin position="128"/>
        <end position="248"/>
    </location>
</feature>
<dbReference type="PRINTS" id="PR00929">
    <property type="entry name" value="ATHOOK"/>
</dbReference>
<gene>
    <name evidence="2" type="primary">VPS11_1</name>
    <name evidence="2" type="ORF">Plec18167_001823</name>
</gene>
<proteinExistence type="predicted"/>
<feature type="compositionally biased region" description="Polar residues" evidence="1">
    <location>
        <begin position="237"/>
        <end position="248"/>
    </location>
</feature>
<organism evidence="2 3">
    <name type="scientific">Paecilomyces lecythidis</name>
    <dbReference type="NCBI Taxonomy" id="3004212"/>
    <lineage>
        <taxon>Eukaryota</taxon>
        <taxon>Fungi</taxon>
        <taxon>Dikarya</taxon>
        <taxon>Ascomycota</taxon>
        <taxon>Pezizomycotina</taxon>
        <taxon>Eurotiomycetes</taxon>
        <taxon>Eurotiomycetidae</taxon>
        <taxon>Eurotiales</taxon>
        <taxon>Thermoascaceae</taxon>
        <taxon>Paecilomyces</taxon>
    </lineage>
</organism>
<evidence type="ECO:0000256" key="1">
    <source>
        <dbReference type="SAM" id="MobiDB-lite"/>
    </source>
</evidence>
<feature type="compositionally biased region" description="Basic residues" evidence="1">
    <location>
        <begin position="348"/>
        <end position="357"/>
    </location>
</feature>
<feature type="region of interest" description="Disordered" evidence="1">
    <location>
        <begin position="516"/>
        <end position="535"/>
    </location>
</feature>
<feature type="compositionally biased region" description="Basic and acidic residues" evidence="1">
    <location>
        <begin position="394"/>
        <end position="408"/>
    </location>
</feature>
<feature type="compositionally biased region" description="Basic and acidic residues" evidence="1">
    <location>
        <begin position="543"/>
        <end position="565"/>
    </location>
</feature>
<reference evidence="2 3" key="1">
    <citation type="journal article" date="2024" name="IMA Fungus">
        <title>IMA Genome - F19 : A genome assembly and annotation guide to empower mycologists, including annotated draft genome sequences of Ceratocystis pirilliformis, Diaporthe australafricana, Fusarium ophioides, Paecilomyces lecythidis, and Sporothrix stenoceras.</title>
        <authorList>
            <person name="Aylward J."/>
            <person name="Wilson A.M."/>
            <person name="Visagie C.M."/>
            <person name="Spraker J."/>
            <person name="Barnes I."/>
            <person name="Buitendag C."/>
            <person name="Ceriani C."/>
            <person name="Del Mar Angel L."/>
            <person name="du Plessis D."/>
            <person name="Fuchs T."/>
            <person name="Gasser K."/>
            <person name="Kramer D."/>
            <person name="Li W."/>
            <person name="Munsamy K."/>
            <person name="Piso A."/>
            <person name="Price J.L."/>
            <person name="Sonnekus B."/>
            <person name="Thomas C."/>
            <person name="van der Nest A."/>
            <person name="van Dijk A."/>
            <person name="van Heerden A."/>
            <person name="van Vuuren N."/>
            <person name="Yilmaz N."/>
            <person name="Duong T.A."/>
            <person name="van der Merwe N.A."/>
            <person name="Wingfield M.J."/>
            <person name="Wingfield B.D."/>
        </authorList>
    </citation>
    <scope>NUCLEOTIDE SEQUENCE [LARGE SCALE GENOMIC DNA]</scope>
    <source>
        <strain evidence="2 3">CMW 18167</strain>
    </source>
</reference>
<feature type="compositionally biased region" description="Acidic residues" evidence="1">
    <location>
        <begin position="361"/>
        <end position="372"/>
    </location>
</feature>
<feature type="compositionally biased region" description="Basic and acidic residues" evidence="1">
    <location>
        <begin position="45"/>
        <end position="57"/>
    </location>
</feature>
<dbReference type="Proteomes" id="UP001583193">
    <property type="component" value="Unassembled WGS sequence"/>
</dbReference>